<dbReference type="PANTHER" id="PTHR11878:SF65">
    <property type="entry name" value="NA_CA-EXCHANGE PROTEIN, ISOFORM G"/>
    <property type="match status" value="1"/>
</dbReference>
<feature type="transmembrane region" description="Helical" evidence="5">
    <location>
        <begin position="12"/>
        <end position="32"/>
    </location>
</feature>
<keyword evidence="4" id="KW-0813">Transport</keyword>
<dbReference type="SMART" id="SM00237">
    <property type="entry name" value="Calx_beta"/>
    <property type="match status" value="8"/>
</dbReference>
<organism evidence="7 8">
    <name type="scientific">Maribacter algarum</name>
    <name type="common">ex Zhang et al. 2020</name>
    <dbReference type="NCBI Taxonomy" id="2578118"/>
    <lineage>
        <taxon>Bacteria</taxon>
        <taxon>Pseudomonadati</taxon>
        <taxon>Bacteroidota</taxon>
        <taxon>Flavobacteriia</taxon>
        <taxon>Flavobacteriales</taxon>
        <taxon>Flavobacteriaceae</taxon>
        <taxon>Maribacter</taxon>
    </lineage>
</organism>
<evidence type="ECO:0000256" key="1">
    <source>
        <dbReference type="ARBA" id="ARBA00022729"/>
    </source>
</evidence>
<feature type="domain" description="Calx-beta" evidence="6">
    <location>
        <begin position="1105"/>
        <end position="1207"/>
    </location>
</feature>
<name>A0A5S3QFQ7_9FLAO</name>
<dbReference type="InterPro" id="IPR051171">
    <property type="entry name" value="CaCA"/>
</dbReference>
<dbReference type="InterPro" id="IPR038081">
    <property type="entry name" value="CalX-like_sf"/>
</dbReference>
<dbReference type="Pfam" id="PF13585">
    <property type="entry name" value="CHU_C"/>
    <property type="match status" value="1"/>
</dbReference>
<feature type="domain" description="Calx-beta" evidence="6">
    <location>
        <begin position="1344"/>
        <end position="1446"/>
    </location>
</feature>
<keyword evidence="8" id="KW-1185">Reference proteome</keyword>
<dbReference type="InterPro" id="IPR003644">
    <property type="entry name" value="Calx_beta"/>
</dbReference>
<evidence type="ECO:0000256" key="5">
    <source>
        <dbReference type="SAM" id="Phobius"/>
    </source>
</evidence>
<feature type="domain" description="Calx-beta" evidence="6">
    <location>
        <begin position="868"/>
        <end position="968"/>
    </location>
</feature>
<evidence type="ECO:0000256" key="4">
    <source>
        <dbReference type="ARBA" id="ARBA00023065"/>
    </source>
</evidence>
<keyword evidence="5" id="KW-1133">Transmembrane helix</keyword>
<dbReference type="GO" id="GO:0007154">
    <property type="term" value="P:cell communication"/>
    <property type="evidence" value="ECO:0007669"/>
    <property type="project" value="InterPro"/>
</dbReference>
<dbReference type="Gene3D" id="2.60.40.2030">
    <property type="match status" value="9"/>
</dbReference>
<comment type="caution">
    <text evidence="7">The sequence shown here is derived from an EMBL/GenBank/DDBJ whole genome shotgun (WGS) entry which is preliminary data.</text>
</comment>
<dbReference type="OrthoDB" id="599464at2"/>
<evidence type="ECO:0000259" key="6">
    <source>
        <dbReference type="SMART" id="SM00237"/>
    </source>
</evidence>
<sequence>MLMCNITSKTKYLKSILYVGTMLLSFAAFAQLETPFTPRYSEAINGDMTMIANNVTSAHPTNSYIGGENNQDNLRVFVDIDSDPSTFNSSSANFANPSPSSPCLTINKAYLYWSAADKEYGIDNGNITGDGNPEPVWDYRDIMLMLPGESTYTTITADDVMYQGRPDHYQNDGYAAVKDITDVVNALANPFGTYQVANLKATEGSLYSHNNNNAGVTGGWQIIFVYESPDLVKRNVTLFDGFAIVHTAGGFNNYDVNFNGFQTVPNGKVNANILFGSIDGDRSLFDDQLRIEDTDGVFQGISTSVRDENNFFRSSITVDGNDFLNRNPASTNTLGFDAGHFELKNNGNKLIDNNQTSTTIKMTSSGDLYSLYLMGISVEVFEPSLGALSFTTNVIGSNFDPGDNAPVEIRIKNVGNDNIQNLEIALTLPPQVEFLNTEPLPPGVTYNFDNATRELRFFVEDGYTDTDDPEYELDFNLFINNECVTCSAAIGLQALATFTGETNPNTVGTLSSGTVDICGIGNHDPTFLYVTPVLSIGDGSATEGDNIVFNISSSHLLAEDAILNLAYTNITASASDYALANTFTVPTGTGNTSFDIPALDDSIIEVTETFDITASSIANITLLDDTARGSILDNDLVTGNGIAFTNTNVVVNEGTDAFAVYTVTLTGAISENVTVDYTTNEGTALNPGDFTTTSGTLTFTPTVGSFDIQVPITDDSIIENTENFTVVLSNIVSNLGISFVDGNTTNTANGTINDDDANPGDGIAFTNTNVVVTEGTDAFAVYTVTLTGAISENVTVDYATNEGTALNPEDFVTTTGTLTFTPTVGSLDIQVPITDDNIIEVSENFTVVLSNVQSNLGLGIVGPDTANTTINDDDANPGDGIAFTNTNVVVTEGTDAFAVYTVTLTGAISENVTVDYTTNEGTALNPGDFVTTTGTLTFTPTVGSLDIQVPITDDNIIEVSENFTVVLSNVQSNLGLGIVGPDTANTTINDDDANPGDGIAFTNTNVVVTEGTDAFAVYTVTLTGAISENVTVDYTTNEGTALNPGDFTTTSGTLTFTPTVNSLDIQVPITDDAVIEVQEDFSITLSNIQSNLGIGFVDGNTTNTANGTINDDDANPGDGIAFTNTNVVVTEGTDAFAVYTVTLTGAISENVTVDYTTNEGTAINPGDFVTTTGTLTFTPTVGSLDIQVPITDDAVIEVSENFTVVLSNVQSNLGLGIVGPDTANTTINDDDANPGDGIAFTNTNVVVTEGTDAFAVYTVTLTGAISENVTVDYTTNEGTALNPGDFTTTSGTLTFTPTVGSLDIQVPITDDNIIEVQENFSVTLSNIQSNLGIGFVDGNTTNTANGTINDDDANPGDGIAFTNTNVVVTEGTDAFAVYTVTLTGAISENVTVDYTTNEGTALNPGDFVTTTGTLTFTPTVGSLDIQVPITDDNIIEVSENFTVVLSNVQSNLGLGIVGPDTANTTINDDDANPGDGIAFTNTNVVVTEGTDAFAVYTVTLTGAISENVTVDYTTNEGTALNPGDFTTTSGTLTFTPTVNSLDIQVPITDDMASEPTEGFGLILSNIQSNLGIGFVDGNTTNAANGTINDDDMAEIMVEPYIEEHTIMCGEALPEVPTLVFTGGCGNYTVDFTEVEEFTVGIDDYMVVRTWNVTDSCGNTASFQQIIFVMQLERETITIDICTGDDAIDLLNSLPTNFDRTGNFIVNQGDVILNGSLFEPMNLELGEYLISYESTDTSCKFYADYIINVNADCLPCDINDLVVSKTITVNGDGINDYFEITGLEDCGYTYQVMVFNRWGTKVFESNDYSNDWGGYAPTGSFGGSGILPTGTYYYMISLSDPEIQPVNGYIYIGSDK</sequence>
<dbReference type="SUPFAM" id="SSF141072">
    <property type="entry name" value="CalX-like"/>
    <property type="match status" value="9"/>
</dbReference>
<proteinExistence type="predicted"/>
<evidence type="ECO:0000313" key="7">
    <source>
        <dbReference type="EMBL" id="TMM56117.1"/>
    </source>
</evidence>
<feature type="domain" description="Calx-beta" evidence="6">
    <location>
        <begin position="627"/>
        <end position="729"/>
    </location>
</feature>
<keyword evidence="4" id="KW-0406">Ion transport</keyword>
<feature type="domain" description="Calx-beta" evidence="6">
    <location>
        <begin position="748"/>
        <end position="850"/>
    </location>
</feature>
<dbReference type="PANTHER" id="PTHR11878">
    <property type="entry name" value="SODIUM/CALCIUM EXCHANGER"/>
    <property type="match status" value="1"/>
</dbReference>
<feature type="domain" description="Calx-beta" evidence="6">
    <location>
        <begin position="1464"/>
        <end position="1564"/>
    </location>
</feature>
<accession>A0A5S3QFQ7</accession>
<protein>
    <recommendedName>
        <fullName evidence="6">Calx-beta domain-containing protein</fullName>
    </recommendedName>
</protein>
<keyword evidence="3" id="KW-0106">Calcium</keyword>
<evidence type="ECO:0000313" key="8">
    <source>
        <dbReference type="Proteomes" id="UP000310314"/>
    </source>
</evidence>
<dbReference type="Proteomes" id="UP000310314">
    <property type="component" value="Unassembled WGS sequence"/>
</dbReference>
<keyword evidence="5" id="KW-0472">Membrane</keyword>
<evidence type="ECO:0000256" key="3">
    <source>
        <dbReference type="ARBA" id="ARBA00022837"/>
    </source>
</evidence>
<dbReference type="EMBL" id="VATY01000003">
    <property type="protein sequence ID" value="TMM56117.1"/>
    <property type="molecule type" value="Genomic_DNA"/>
</dbReference>
<dbReference type="GO" id="GO:0016020">
    <property type="term" value="C:membrane"/>
    <property type="evidence" value="ECO:0007669"/>
    <property type="project" value="InterPro"/>
</dbReference>
<keyword evidence="1" id="KW-0732">Signal</keyword>
<feature type="domain" description="Calx-beta" evidence="6">
    <location>
        <begin position="1225"/>
        <end position="1325"/>
    </location>
</feature>
<keyword evidence="2" id="KW-0677">Repeat</keyword>
<keyword evidence="5" id="KW-0812">Transmembrane</keyword>
<gene>
    <name evidence="7" type="ORF">FEE95_15930</name>
</gene>
<feature type="domain" description="Calx-beta" evidence="6">
    <location>
        <begin position="986"/>
        <end position="1086"/>
    </location>
</feature>
<dbReference type="Pfam" id="PF03160">
    <property type="entry name" value="Calx-beta"/>
    <property type="match status" value="8"/>
</dbReference>
<dbReference type="GO" id="GO:0030001">
    <property type="term" value="P:metal ion transport"/>
    <property type="evidence" value="ECO:0007669"/>
    <property type="project" value="TreeGrafter"/>
</dbReference>
<evidence type="ECO:0000256" key="2">
    <source>
        <dbReference type="ARBA" id="ARBA00022737"/>
    </source>
</evidence>
<reference evidence="7 8" key="1">
    <citation type="submission" date="2019-05" db="EMBL/GenBank/DDBJ databases">
        <authorList>
            <person name="Zhang J.-Y."/>
            <person name="Feg X."/>
            <person name="Du Z.-J."/>
        </authorList>
    </citation>
    <scope>NUCLEOTIDE SEQUENCE [LARGE SCALE GENOMIC DNA]</scope>
    <source>
        <strain evidence="7 8">RZ26</strain>
    </source>
</reference>